<dbReference type="Gene3D" id="3.40.50.360">
    <property type="match status" value="1"/>
</dbReference>
<dbReference type="InParanoid" id="A0A397S188"/>
<feature type="domain" description="Flavodoxin-like fold" evidence="1">
    <location>
        <begin position="1"/>
        <end position="182"/>
    </location>
</feature>
<dbReference type="PANTHER" id="PTHR43741">
    <property type="entry name" value="FMN-DEPENDENT NADH-AZOREDUCTASE 1"/>
    <property type="match status" value="1"/>
</dbReference>
<dbReference type="InterPro" id="IPR029039">
    <property type="entry name" value="Flavoprotein-like_sf"/>
</dbReference>
<evidence type="ECO:0000259" key="1">
    <source>
        <dbReference type="Pfam" id="PF02525"/>
    </source>
</evidence>
<keyword evidence="3" id="KW-1185">Reference proteome</keyword>
<dbReference type="RefSeq" id="WP_119015280.1">
    <property type="nucleotide sequence ID" value="NZ_QXEV01000001.1"/>
</dbReference>
<dbReference type="SUPFAM" id="SSF52218">
    <property type="entry name" value="Flavoproteins"/>
    <property type="match status" value="1"/>
</dbReference>
<evidence type="ECO:0000313" key="3">
    <source>
        <dbReference type="Proteomes" id="UP000266506"/>
    </source>
</evidence>
<gene>
    <name evidence="2" type="ORF">EI71_00097</name>
</gene>
<dbReference type="Pfam" id="PF02525">
    <property type="entry name" value="Flavodoxin_2"/>
    <property type="match status" value="1"/>
</dbReference>
<dbReference type="FunCoup" id="A0A397S188">
    <property type="interactions" value="6"/>
</dbReference>
<evidence type="ECO:0000313" key="2">
    <source>
        <dbReference type="EMBL" id="RIA78536.1"/>
    </source>
</evidence>
<dbReference type="Proteomes" id="UP000266506">
    <property type="component" value="Unassembled WGS sequence"/>
</dbReference>
<dbReference type="InterPro" id="IPR050104">
    <property type="entry name" value="FMN-dep_NADH:Q_OxRdtase_AzoR1"/>
</dbReference>
<accession>A0A397S188</accession>
<reference evidence="2 3" key="1">
    <citation type="submission" date="2018-08" db="EMBL/GenBank/DDBJ databases">
        <title>Genomic Encyclopedia of Archaeal and Bacterial Type Strains, Phase II (KMG-II): from individual species to whole genera.</title>
        <authorList>
            <person name="Goeker M."/>
        </authorList>
    </citation>
    <scope>NUCLEOTIDE SEQUENCE [LARGE SCALE GENOMIC DNA]</scope>
    <source>
        <strain evidence="2 3">ATCC 27112</strain>
    </source>
</reference>
<dbReference type="EMBL" id="QXEV01000001">
    <property type="protein sequence ID" value="RIA78536.1"/>
    <property type="molecule type" value="Genomic_DNA"/>
</dbReference>
<proteinExistence type="predicted"/>
<dbReference type="InterPro" id="IPR003680">
    <property type="entry name" value="Flavodoxin_fold"/>
</dbReference>
<protein>
    <submittedName>
        <fullName evidence="2">FMN-dependent NADH-azoreductase</fullName>
    </submittedName>
</protein>
<dbReference type="OrthoDB" id="399485at2"/>
<organism evidence="2 3">
    <name type="scientific">Anaeroplasma bactoclasticum</name>
    <dbReference type="NCBI Taxonomy" id="2088"/>
    <lineage>
        <taxon>Bacteria</taxon>
        <taxon>Bacillati</taxon>
        <taxon>Mycoplasmatota</taxon>
        <taxon>Mollicutes</taxon>
        <taxon>Anaeroplasmatales</taxon>
        <taxon>Anaeroplasmataceae</taxon>
        <taxon>Anaeroplasma</taxon>
    </lineage>
</organism>
<name>A0A397S188_9MOLU</name>
<dbReference type="PANTHER" id="PTHR43741:SF4">
    <property type="entry name" value="FMN-DEPENDENT NADH:QUINONE OXIDOREDUCTASE"/>
    <property type="match status" value="1"/>
</dbReference>
<dbReference type="AlphaFoldDB" id="A0A397S188"/>
<comment type="caution">
    <text evidence="2">The sequence shown here is derived from an EMBL/GenBank/DDBJ whole genome shotgun (WGS) entry which is preliminary data.</text>
</comment>
<sequence length="186" mass="21282">MKYLVIDACARLNSRTRKLCQGYLNTLKGEIKIVKLYDLNIKPLTEKDLKYRDNLINKNDYSDPIFDLAKEFASYDEIIIASPYWDLSFPSILKVYFENISISGLTFKYDKDSVKGLAKAKKIIYISTSGGKIYGANLGFEYVKAIGNFFGIKETINFTVEELDIDPSKEKEILDLSIKKISELNE</sequence>